<proteinExistence type="predicted"/>
<dbReference type="PROSITE" id="PS51459">
    <property type="entry name" value="FIDO"/>
    <property type="match status" value="1"/>
</dbReference>
<reference evidence="4 5" key="1">
    <citation type="submission" date="2017-05" db="EMBL/GenBank/DDBJ databases">
        <authorList>
            <person name="Song R."/>
            <person name="Chenine A.L."/>
            <person name="Ruprecht R.M."/>
        </authorList>
    </citation>
    <scope>NUCLEOTIDE SEQUENCE [LARGE SCALE GENOMIC DNA]</scope>
    <source>
        <strain evidence="4 5">S567_C10_BS</strain>
    </source>
</reference>
<keyword evidence="2" id="KW-0067">ATP-binding</keyword>
<comment type="caution">
    <text evidence="4">The sequence shown here is derived from an EMBL/GenBank/DDBJ whole genome shotgun (WGS) entry which is preliminary data.</text>
</comment>
<evidence type="ECO:0000313" key="4">
    <source>
        <dbReference type="EMBL" id="OTI63163.1"/>
    </source>
</evidence>
<feature type="domain" description="Fido" evidence="3">
    <location>
        <begin position="116"/>
        <end position="282"/>
    </location>
</feature>
<dbReference type="Pfam" id="PF02661">
    <property type="entry name" value="Fic"/>
    <property type="match status" value="1"/>
</dbReference>
<protein>
    <submittedName>
        <fullName evidence="4">Cell filamentation protein Fic</fullName>
    </submittedName>
</protein>
<feature type="binding site" evidence="2">
    <location>
        <begin position="210"/>
        <end position="217"/>
    </location>
    <ligand>
        <name>ATP</name>
        <dbReference type="ChEBI" id="CHEBI:30616"/>
    </ligand>
</feature>
<name>A0A241XRN8_PSEAI</name>
<accession>A0A241XRN8</accession>
<gene>
    <name evidence="4" type="ORF">CAZ10_10030</name>
</gene>
<dbReference type="Gene3D" id="1.10.3290.10">
    <property type="entry name" value="Fido-like domain"/>
    <property type="match status" value="1"/>
</dbReference>
<dbReference type="RefSeq" id="WP_083196140.1">
    <property type="nucleotide sequence ID" value="NZ_NFFZ01000004.1"/>
</dbReference>
<dbReference type="AlphaFoldDB" id="A0A241XRN8"/>
<dbReference type="EMBL" id="NFFZ01000004">
    <property type="protein sequence ID" value="OTI63163.1"/>
    <property type="molecule type" value="Genomic_DNA"/>
</dbReference>
<dbReference type="InterPro" id="IPR040198">
    <property type="entry name" value="Fido_containing"/>
</dbReference>
<evidence type="ECO:0000256" key="2">
    <source>
        <dbReference type="PIRSR" id="PIRSR640198-2"/>
    </source>
</evidence>
<feature type="binding site" evidence="2">
    <location>
        <begin position="247"/>
        <end position="248"/>
    </location>
    <ligand>
        <name>ATP</name>
        <dbReference type="ChEBI" id="CHEBI:30616"/>
    </ligand>
</feature>
<organism evidence="4 5">
    <name type="scientific">Pseudomonas aeruginosa</name>
    <dbReference type="NCBI Taxonomy" id="287"/>
    <lineage>
        <taxon>Bacteria</taxon>
        <taxon>Pseudomonadati</taxon>
        <taxon>Pseudomonadota</taxon>
        <taxon>Gammaproteobacteria</taxon>
        <taxon>Pseudomonadales</taxon>
        <taxon>Pseudomonadaceae</taxon>
        <taxon>Pseudomonas</taxon>
    </lineage>
</organism>
<dbReference type="SUPFAM" id="SSF140931">
    <property type="entry name" value="Fic-like"/>
    <property type="match status" value="1"/>
</dbReference>
<feature type="active site" evidence="1">
    <location>
        <position position="206"/>
    </location>
</feature>
<evidence type="ECO:0000256" key="1">
    <source>
        <dbReference type="PIRSR" id="PIRSR640198-1"/>
    </source>
</evidence>
<dbReference type="PANTHER" id="PTHR13504:SF38">
    <property type="entry name" value="FIDO DOMAIN-CONTAINING PROTEIN"/>
    <property type="match status" value="1"/>
</dbReference>
<dbReference type="InterPro" id="IPR036597">
    <property type="entry name" value="Fido-like_dom_sf"/>
</dbReference>
<evidence type="ECO:0000259" key="3">
    <source>
        <dbReference type="PROSITE" id="PS51459"/>
    </source>
</evidence>
<feature type="binding site" evidence="2">
    <location>
        <begin position="160"/>
        <end position="163"/>
    </location>
    <ligand>
        <name>ATP</name>
        <dbReference type="ChEBI" id="CHEBI:30616"/>
    </ligand>
</feature>
<evidence type="ECO:0000313" key="5">
    <source>
        <dbReference type="Proteomes" id="UP000194857"/>
    </source>
</evidence>
<dbReference type="GO" id="GO:0005524">
    <property type="term" value="F:ATP binding"/>
    <property type="evidence" value="ECO:0007669"/>
    <property type="project" value="UniProtKB-KW"/>
</dbReference>
<dbReference type="Proteomes" id="UP000194857">
    <property type="component" value="Unassembled WGS sequence"/>
</dbReference>
<dbReference type="PANTHER" id="PTHR13504">
    <property type="entry name" value="FIDO DOMAIN-CONTAINING PROTEIN DDB_G0283145"/>
    <property type="match status" value="1"/>
</dbReference>
<keyword evidence="2" id="KW-0547">Nucleotide-binding</keyword>
<dbReference type="InterPro" id="IPR003812">
    <property type="entry name" value="Fido"/>
</dbReference>
<sequence length="396" mass="44809">MTLIADKSWLNPILPETLPASILEKADTLPAKAAFLAGRLAPETAARLSKLLLITNTYYSNLIEGQYTEPAAMQIAQNAPKRERQLLKDQAVKHMEVQRLFERALSRYPRQFQDMFSTKLISTVHFRLFHGTDEDSRRLSDGRVLVPGALRSTPDEEVFVGNHAAPAATAVSAMLAHLQAGFGASKDPRRRLIAVLAYHHRLAWVHPFLDGNGRVARMITHLQLVQLGLEPYLWSLSRGLARRHEDYYRALAMADRQREGDLDGRGQMSQKHYFAFIEFMLDVCHDQVDYMISALDRTKLRERVLRAFKTNERLLDAGIRPESAPAVIALLMQGALPRNEFKTFTGLPPRSATDELTRLIKTGIVVSPTPKSRTLEPGLPAWFAQDIFPDLHRRFQ</sequence>